<keyword evidence="3" id="KW-1185">Reference proteome</keyword>
<feature type="chain" id="PRO_5016691143" description="Lipoprotein" evidence="1">
    <location>
        <begin position="20"/>
        <end position="530"/>
    </location>
</feature>
<feature type="signal peptide" evidence="1">
    <location>
        <begin position="1"/>
        <end position="19"/>
    </location>
</feature>
<evidence type="ECO:0008006" key="4">
    <source>
        <dbReference type="Google" id="ProtNLM"/>
    </source>
</evidence>
<gene>
    <name evidence="2" type="ORF">SALLE_v1c08270</name>
</gene>
<accession>A0A345Z4G8</accession>
<evidence type="ECO:0000313" key="2">
    <source>
        <dbReference type="EMBL" id="AXK51497.1"/>
    </source>
</evidence>
<dbReference type="NCBIfam" id="NF045726">
    <property type="entry name" value="XXplasma_LP"/>
    <property type="match status" value="1"/>
</dbReference>
<name>A0A345Z4G8_9MOLU</name>
<evidence type="ECO:0000256" key="1">
    <source>
        <dbReference type="SAM" id="SignalP"/>
    </source>
</evidence>
<protein>
    <recommendedName>
        <fullName evidence="4">Lipoprotein</fullName>
    </recommendedName>
</protein>
<organism evidence="2 3">
    <name type="scientific">Spiroplasma alleghenense</name>
    <dbReference type="NCBI Taxonomy" id="216931"/>
    <lineage>
        <taxon>Bacteria</taxon>
        <taxon>Bacillati</taxon>
        <taxon>Mycoplasmatota</taxon>
        <taxon>Mollicutes</taxon>
        <taxon>Entomoplasmatales</taxon>
        <taxon>Spiroplasmataceae</taxon>
        <taxon>Spiroplasma</taxon>
    </lineage>
</organism>
<evidence type="ECO:0000313" key="3">
    <source>
        <dbReference type="Proteomes" id="UP000254792"/>
    </source>
</evidence>
<keyword evidence="1" id="KW-0732">Signal</keyword>
<dbReference type="Proteomes" id="UP000254792">
    <property type="component" value="Chromosome"/>
</dbReference>
<dbReference type="NCBIfam" id="NF038029">
    <property type="entry name" value="LP_plasma"/>
    <property type="match status" value="1"/>
</dbReference>
<dbReference type="EMBL" id="CP031376">
    <property type="protein sequence ID" value="AXK51497.1"/>
    <property type="molecule type" value="Genomic_DNA"/>
</dbReference>
<reference evidence="2 3" key="1">
    <citation type="submission" date="2018-07" db="EMBL/GenBank/DDBJ databases">
        <title>Complete genome sequence of Spiroplasma alleghenense PLHS-1 (ATCC 51752).</title>
        <authorList>
            <person name="Chou L."/>
            <person name="Lee T.-Y."/>
            <person name="Tsai Y.-M."/>
            <person name="Kuo C.-H."/>
        </authorList>
    </citation>
    <scope>NUCLEOTIDE SEQUENCE [LARGE SCALE GENOMIC DNA]</scope>
    <source>
        <strain evidence="2 3">PLHS-1</strain>
    </source>
</reference>
<dbReference type="PROSITE" id="PS51257">
    <property type="entry name" value="PROKAR_LIPOPROTEIN"/>
    <property type="match status" value="1"/>
</dbReference>
<dbReference type="RefSeq" id="WP_162807956.1">
    <property type="nucleotide sequence ID" value="NZ_CP031376.1"/>
</dbReference>
<sequence>MKKLLLILGGLTLTASTTASVVACNTREKSESLLDFPSADYRYLTEMYKNEIETYLMTQGLDSLMNNYVLISDDNESQESDFKFLNYAYLEDNFSNKQDPIDEQNAEFLMDLSQLINIKEIRNYIISNINSKIEYRTIKPDVEETKIFFSVDNTKVKKVNNAFAIEFSLIFSFNYLEESGFAETTDQIELSQSIAVFNTAGKPAALSLAAEFQDVRNKMQKPDLIFNENNTNPNLWENQSKQSLKEAFKTKLSLTSDKFDFHLNSMSYLTLSQRIIHSSTQRKELVEILKSGEADGDKLKSFYDQMSSDSKGKTSLFGFNNFENSIDQKFGGLFKKDDLKLDSKKTNAFGRMNVSGIIVNDGGSEFVLPEISTFYIQQTTSSNIETYQKELLDAVAKFFNSLYHQKPESENTFLEIKKPDDVEFSKKYTYNDLFGKILGEEPVQEAMEDLDKFGIQPSFNLNQMSLKQHNSFYVDANGNIYALEGDNIISEINWGLRLFLSTDFNGANSIALIQDYVPKSGEATQFKLAE</sequence>
<dbReference type="KEGG" id="salx:SALLE_v1c08270"/>
<dbReference type="AlphaFoldDB" id="A0A345Z4G8"/>
<dbReference type="InterPro" id="IPR054816">
    <property type="entry name" value="Lipoprotein_mollicutes-type_CS"/>
</dbReference>
<proteinExistence type="predicted"/>